<dbReference type="Proteomes" id="UP000593565">
    <property type="component" value="Unassembled WGS sequence"/>
</dbReference>
<dbReference type="EMBL" id="JAAGNN010000019">
    <property type="protein sequence ID" value="KAF4076429.1"/>
    <property type="molecule type" value="Genomic_DNA"/>
</dbReference>
<organism evidence="1 2">
    <name type="scientific">Ameiurus melas</name>
    <name type="common">Black bullhead</name>
    <name type="synonym">Silurus melas</name>
    <dbReference type="NCBI Taxonomy" id="219545"/>
    <lineage>
        <taxon>Eukaryota</taxon>
        <taxon>Metazoa</taxon>
        <taxon>Chordata</taxon>
        <taxon>Craniata</taxon>
        <taxon>Vertebrata</taxon>
        <taxon>Euteleostomi</taxon>
        <taxon>Actinopterygii</taxon>
        <taxon>Neopterygii</taxon>
        <taxon>Teleostei</taxon>
        <taxon>Ostariophysi</taxon>
        <taxon>Siluriformes</taxon>
        <taxon>Ictaluridae</taxon>
        <taxon>Ameiurus</taxon>
    </lineage>
</organism>
<gene>
    <name evidence="1" type="ORF">AMELA_G00215000</name>
</gene>
<name>A0A7J6A3A1_AMEME</name>
<accession>A0A7J6A3A1</accession>
<feature type="non-terminal residue" evidence="1">
    <location>
        <position position="1"/>
    </location>
</feature>
<protein>
    <submittedName>
        <fullName evidence="1">Uncharacterized protein</fullName>
    </submittedName>
</protein>
<proteinExistence type="predicted"/>
<comment type="caution">
    <text evidence="1">The sequence shown here is derived from an EMBL/GenBank/DDBJ whole genome shotgun (WGS) entry which is preliminary data.</text>
</comment>
<reference evidence="1 2" key="1">
    <citation type="submission" date="2020-02" db="EMBL/GenBank/DDBJ databases">
        <title>A chromosome-scale genome assembly of the black bullhead catfish (Ameiurus melas).</title>
        <authorList>
            <person name="Wen M."/>
            <person name="Zham M."/>
            <person name="Cabau C."/>
            <person name="Klopp C."/>
            <person name="Donnadieu C."/>
            <person name="Roques C."/>
            <person name="Bouchez O."/>
            <person name="Lampietro C."/>
            <person name="Jouanno E."/>
            <person name="Herpin A."/>
            <person name="Louis A."/>
            <person name="Berthelot C."/>
            <person name="Parey E."/>
            <person name="Roest-Crollius H."/>
            <person name="Braasch I."/>
            <person name="Postlethwait J."/>
            <person name="Robinson-Rechavi M."/>
            <person name="Echchiki A."/>
            <person name="Begum T."/>
            <person name="Montfort J."/>
            <person name="Schartl M."/>
            <person name="Bobe J."/>
            <person name="Guiguen Y."/>
        </authorList>
    </citation>
    <scope>NUCLEOTIDE SEQUENCE [LARGE SCALE GENOMIC DNA]</scope>
    <source>
        <strain evidence="1">M_S1</strain>
        <tissue evidence="1">Blood</tissue>
    </source>
</reference>
<evidence type="ECO:0000313" key="1">
    <source>
        <dbReference type="EMBL" id="KAF4076429.1"/>
    </source>
</evidence>
<keyword evidence="2" id="KW-1185">Reference proteome</keyword>
<dbReference type="AlphaFoldDB" id="A0A7J6A3A1"/>
<sequence length="136" mass="14758">SIQIWKVVERKILDKDYREGCACLSSGGVPDYVCVCMSEMGCVCLRGGVYCIFQDGGVEGGCHQGAGFTSTTSGLNLPQKRCVSFFYSLLFPSTLLSFSLSLSLSLSFSVCPPCHLVFTTSSLDKEKLRSVHPLHS</sequence>
<evidence type="ECO:0000313" key="2">
    <source>
        <dbReference type="Proteomes" id="UP000593565"/>
    </source>
</evidence>